<name>A0ACD3AE26_9AGAR</name>
<evidence type="ECO:0000313" key="1">
    <source>
        <dbReference type="EMBL" id="TFK63776.1"/>
    </source>
</evidence>
<evidence type="ECO:0000313" key="2">
    <source>
        <dbReference type="Proteomes" id="UP000308600"/>
    </source>
</evidence>
<proteinExistence type="predicted"/>
<keyword evidence="2" id="KW-1185">Reference proteome</keyword>
<dbReference type="Proteomes" id="UP000308600">
    <property type="component" value="Unassembled WGS sequence"/>
</dbReference>
<feature type="non-terminal residue" evidence="1">
    <location>
        <position position="1"/>
    </location>
</feature>
<sequence length="68" mass="8152">LNIIEHLWEYLDRRVRTRQTPPTNLMELWDALVEEWGNIEQDYIDRLFDSMPRRIAAVIAAKGGYTKY</sequence>
<gene>
    <name evidence="1" type="ORF">BDN72DRAFT_733519</name>
</gene>
<reference evidence="1 2" key="1">
    <citation type="journal article" date="2019" name="Nat. Ecol. Evol.">
        <title>Megaphylogeny resolves global patterns of mushroom evolution.</title>
        <authorList>
            <person name="Varga T."/>
            <person name="Krizsan K."/>
            <person name="Foldi C."/>
            <person name="Dima B."/>
            <person name="Sanchez-Garcia M."/>
            <person name="Sanchez-Ramirez S."/>
            <person name="Szollosi G.J."/>
            <person name="Szarkandi J.G."/>
            <person name="Papp V."/>
            <person name="Albert L."/>
            <person name="Andreopoulos W."/>
            <person name="Angelini C."/>
            <person name="Antonin V."/>
            <person name="Barry K.W."/>
            <person name="Bougher N.L."/>
            <person name="Buchanan P."/>
            <person name="Buyck B."/>
            <person name="Bense V."/>
            <person name="Catcheside P."/>
            <person name="Chovatia M."/>
            <person name="Cooper J."/>
            <person name="Damon W."/>
            <person name="Desjardin D."/>
            <person name="Finy P."/>
            <person name="Geml J."/>
            <person name="Haridas S."/>
            <person name="Hughes K."/>
            <person name="Justo A."/>
            <person name="Karasinski D."/>
            <person name="Kautmanova I."/>
            <person name="Kiss B."/>
            <person name="Kocsube S."/>
            <person name="Kotiranta H."/>
            <person name="LaButti K.M."/>
            <person name="Lechner B.E."/>
            <person name="Liimatainen K."/>
            <person name="Lipzen A."/>
            <person name="Lukacs Z."/>
            <person name="Mihaltcheva S."/>
            <person name="Morgado L.N."/>
            <person name="Niskanen T."/>
            <person name="Noordeloos M.E."/>
            <person name="Ohm R.A."/>
            <person name="Ortiz-Santana B."/>
            <person name="Ovrebo C."/>
            <person name="Racz N."/>
            <person name="Riley R."/>
            <person name="Savchenko A."/>
            <person name="Shiryaev A."/>
            <person name="Soop K."/>
            <person name="Spirin V."/>
            <person name="Szebenyi C."/>
            <person name="Tomsovsky M."/>
            <person name="Tulloss R.E."/>
            <person name="Uehling J."/>
            <person name="Grigoriev I.V."/>
            <person name="Vagvolgyi C."/>
            <person name="Papp T."/>
            <person name="Martin F.M."/>
            <person name="Miettinen O."/>
            <person name="Hibbett D.S."/>
            <person name="Nagy L.G."/>
        </authorList>
    </citation>
    <scope>NUCLEOTIDE SEQUENCE [LARGE SCALE GENOMIC DNA]</scope>
    <source>
        <strain evidence="1 2">NL-1719</strain>
    </source>
</reference>
<protein>
    <submittedName>
        <fullName evidence="1">Uncharacterized protein</fullName>
    </submittedName>
</protein>
<accession>A0ACD3AE26</accession>
<feature type="non-terminal residue" evidence="1">
    <location>
        <position position="68"/>
    </location>
</feature>
<dbReference type="EMBL" id="ML208505">
    <property type="protein sequence ID" value="TFK63776.1"/>
    <property type="molecule type" value="Genomic_DNA"/>
</dbReference>
<organism evidence="1 2">
    <name type="scientific">Pluteus cervinus</name>
    <dbReference type="NCBI Taxonomy" id="181527"/>
    <lineage>
        <taxon>Eukaryota</taxon>
        <taxon>Fungi</taxon>
        <taxon>Dikarya</taxon>
        <taxon>Basidiomycota</taxon>
        <taxon>Agaricomycotina</taxon>
        <taxon>Agaricomycetes</taxon>
        <taxon>Agaricomycetidae</taxon>
        <taxon>Agaricales</taxon>
        <taxon>Pluteineae</taxon>
        <taxon>Pluteaceae</taxon>
        <taxon>Pluteus</taxon>
    </lineage>
</organism>